<gene>
    <name evidence="1" type="ORF">E8E13_001948</name>
</gene>
<dbReference type="AlphaFoldDB" id="A0A9P4W6J9"/>
<keyword evidence="2" id="KW-1185">Reference proteome</keyword>
<accession>A0A9P4W6J9</accession>
<dbReference type="Proteomes" id="UP000801428">
    <property type="component" value="Unassembled WGS sequence"/>
</dbReference>
<dbReference type="InterPro" id="IPR036770">
    <property type="entry name" value="Ankyrin_rpt-contain_sf"/>
</dbReference>
<proteinExistence type="predicted"/>
<dbReference type="Gene3D" id="1.25.40.20">
    <property type="entry name" value="Ankyrin repeat-containing domain"/>
    <property type="match status" value="1"/>
</dbReference>
<organism evidence="1 2">
    <name type="scientific">Curvularia kusanoi</name>
    <name type="common">Cochliobolus kusanoi</name>
    <dbReference type="NCBI Taxonomy" id="90978"/>
    <lineage>
        <taxon>Eukaryota</taxon>
        <taxon>Fungi</taxon>
        <taxon>Dikarya</taxon>
        <taxon>Ascomycota</taxon>
        <taxon>Pezizomycotina</taxon>
        <taxon>Dothideomycetes</taxon>
        <taxon>Pleosporomycetidae</taxon>
        <taxon>Pleosporales</taxon>
        <taxon>Pleosporineae</taxon>
        <taxon>Pleosporaceae</taxon>
        <taxon>Curvularia</taxon>
    </lineage>
</organism>
<dbReference type="OrthoDB" id="366390at2759"/>
<comment type="caution">
    <text evidence="1">The sequence shown here is derived from an EMBL/GenBank/DDBJ whole genome shotgun (WGS) entry which is preliminary data.</text>
</comment>
<evidence type="ECO:0000313" key="1">
    <source>
        <dbReference type="EMBL" id="KAF2994681.1"/>
    </source>
</evidence>
<evidence type="ECO:0000313" key="2">
    <source>
        <dbReference type="Proteomes" id="UP000801428"/>
    </source>
</evidence>
<name>A0A9P4W6J9_CURKU</name>
<reference evidence="1" key="1">
    <citation type="submission" date="2019-04" db="EMBL/GenBank/DDBJ databases">
        <title>Sequencing of skin fungus with MAO and IRED activity.</title>
        <authorList>
            <person name="Marsaioli A.J."/>
            <person name="Bonatto J.M.C."/>
            <person name="Reis Junior O."/>
        </authorList>
    </citation>
    <scope>NUCLEOTIDE SEQUENCE</scope>
    <source>
        <strain evidence="1">30M1</strain>
    </source>
</reference>
<protein>
    <submittedName>
        <fullName evidence="1">Uncharacterized protein</fullName>
    </submittedName>
</protein>
<dbReference type="SUPFAM" id="SSF48403">
    <property type="entry name" value="Ankyrin repeat"/>
    <property type="match status" value="1"/>
</dbReference>
<dbReference type="EMBL" id="SWKU01000038">
    <property type="protein sequence ID" value="KAF2994681.1"/>
    <property type="molecule type" value="Genomic_DNA"/>
</dbReference>
<sequence>MYISGHSQLFFILNNTYIIGTMDLLDLPPEVFQRIIEEYVTAEHTRKTAKTRIVCKTFRDCINEELFARQSVSKFKSRVGKRLLEKNLALFLTYRVRSLHGASDFLPSVIRGTVDRLMTLRKNPEDLRKGVTESVIQTLITHLEYPTNLAIIATPNQYQNLQVDRMNYITLVVALYAQNEDEVRAILDGGVDPWIQTALFRSAIHISTDLNSEGLVRLVLTATDKMNVGPISKQRRDLQGRIMTQSIFASMRRRQWTIVDCLMKWSASHVAKPPLRTVQHWVELAASSSDACGTLVTMQKLGFLRHNHNYHKAIAMGLMLNPKPEYVLRICIKERLLHEHSLIEWRGYQSWTLLEIAIAGDKSALVKAVLAVNAPANMSESLRFAIWSDSCAAVRVLLDHGADPEAPMQPPAIETTCELAEDNPGISKMIKKAIEKKKDALGTRQYAP</sequence>